<gene>
    <name evidence="2" type="ORF">Tci_064479</name>
</gene>
<reference evidence="2" key="1">
    <citation type="journal article" date="2019" name="Sci. Rep.">
        <title>Draft genome of Tanacetum cinerariifolium, the natural source of mosquito coil.</title>
        <authorList>
            <person name="Yamashiro T."/>
            <person name="Shiraishi A."/>
            <person name="Satake H."/>
            <person name="Nakayama K."/>
        </authorList>
    </citation>
    <scope>NUCLEOTIDE SEQUENCE</scope>
</reference>
<evidence type="ECO:0000259" key="1">
    <source>
        <dbReference type="Pfam" id="PF07727"/>
    </source>
</evidence>
<dbReference type="AlphaFoldDB" id="A0A6L2P1W0"/>
<dbReference type="CDD" id="cd09272">
    <property type="entry name" value="RNase_HI_RT_Ty1"/>
    <property type="match status" value="1"/>
</dbReference>
<feature type="non-terminal residue" evidence="2">
    <location>
        <position position="130"/>
    </location>
</feature>
<comment type="caution">
    <text evidence="2">The sequence shown here is derived from an EMBL/GenBank/DDBJ whole genome shotgun (WGS) entry which is preliminary data.</text>
</comment>
<dbReference type="InterPro" id="IPR013103">
    <property type="entry name" value="RVT_2"/>
</dbReference>
<dbReference type="PANTHER" id="PTHR11439:SF509">
    <property type="entry name" value="RNA-DIRECTED DNA POLYMERASE"/>
    <property type="match status" value="1"/>
</dbReference>
<dbReference type="Pfam" id="PF07727">
    <property type="entry name" value="RVT_2"/>
    <property type="match status" value="1"/>
</dbReference>
<dbReference type="EMBL" id="BKCJ010010644">
    <property type="protein sequence ID" value="GEU92501.1"/>
    <property type="molecule type" value="Genomic_DNA"/>
</dbReference>
<feature type="domain" description="Reverse transcriptase Ty1/copia-type" evidence="1">
    <location>
        <begin position="2"/>
        <end position="68"/>
    </location>
</feature>
<accession>A0A6L2P1W0</accession>
<evidence type="ECO:0000313" key="2">
    <source>
        <dbReference type="EMBL" id="GEU92501.1"/>
    </source>
</evidence>
<sequence length="130" mass="15140">MAFLNGPLKDEVYVAQLDRLVDRDHPNKVYRLKKSLYGLKQASRAWYDELLNFLLSKGFTKDADHAGCINIRKSTSRGIQFIGDKLVSWISKKQDCTAMSSAEAETEYQLAHMFTKAFPEERFWYLVRRI</sequence>
<proteinExistence type="predicted"/>
<name>A0A6L2P1W0_TANCI</name>
<organism evidence="2">
    <name type="scientific">Tanacetum cinerariifolium</name>
    <name type="common">Dalmatian daisy</name>
    <name type="synonym">Chrysanthemum cinerariifolium</name>
    <dbReference type="NCBI Taxonomy" id="118510"/>
    <lineage>
        <taxon>Eukaryota</taxon>
        <taxon>Viridiplantae</taxon>
        <taxon>Streptophyta</taxon>
        <taxon>Embryophyta</taxon>
        <taxon>Tracheophyta</taxon>
        <taxon>Spermatophyta</taxon>
        <taxon>Magnoliopsida</taxon>
        <taxon>eudicotyledons</taxon>
        <taxon>Gunneridae</taxon>
        <taxon>Pentapetalae</taxon>
        <taxon>asterids</taxon>
        <taxon>campanulids</taxon>
        <taxon>Asterales</taxon>
        <taxon>Asteraceae</taxon>
        <taxon>Asteroideae</taxon>
        <taxon>Anthemideae</taxon>
        <taxon>Anthemidinae</taxon>
        <taxon>Tanacetum</taxon>
    </lineage>
</organism>
<protein>
    <submittedName>
        <fullName evidence="2">Gag-Pol polyprotein</fullName>
    </submittedName>
</protein>
<dbReference type="PANTHER" id="PTHR11439">
    <property type="entry name" value="GAG-POL-RELATED RETROTRANSPOSON"/>
    <property type="match status" value="1"/>
</dbReference>